<dbReference type="Proteomes" id="UP001468095">
    <property type="component" value="Unassembled WGS sequence"/>
</dbReference>
<keyword evidence="1" id="KW-0812">Transmembrane</keyword>
<keyword evidence="1" id="KW-0472">Membrane</keyword>
<dbReference type="InterPro" id="IPR006750">
    <property type="entry name" value="YdcZ"/>
</dbReference>
<comment type="caution">
    <text evidence="2">The sequence shown here is derived from an EMBL/GenBank/DDBJ whole genome shotgun (WGS) entry which is preliminary data.</text>
</comment>
<organism evidence="2 3">
    <name type="scientific">Pantoea brenneri</name>
    <dbReference type="NCBI Taxonomy" id="472694"/>
    <lineage>
        <taxon>Bacteria</taxon>
        <taxon>Pseudomonadati</taxon>
        <taxon>Pseudomonadota</taxon>
        <taxon>Gammaproteobacteria</taxon>
        <taxon>Enterobacterales</taxon>
        <taxon>Erwiniaceae</taxon>
        <taxon>Pantoea</taxon>
    </lineage>
</organism>
<proteinExistence type="predicted"/>
<sequence>MKWLSLLLVIVAGMGLGTEAGILGPLGGVVGHYWATLCIFGTGTALLFFISIFFGRRRPVSIMTLPGWHLSGGLLGPCYVVIMTVAAPVIGVAMTMTGILAGQIAKSLLIDHFGWFDTRRRPVNMRRVIALCLIAGALALIAGGK</sequence>
<keyword evidence="3" id="KW-1185">Reference proteome</keyword>
<dbReference type="RefSeq" id="WP_046289349.1">
    <property type="nucleotide sequence ID" value="NZ_DAMBVF010000002.1"/>
</dbReference>
<reference evidence="2 3" key="1">
    <citation type="submission" date="2024-04" db="EMBL/GenBank/DDBJ databases">
        <authorList>
            <person name="Suleimanova A.D."/>
            <person name="Pudova D.S."/>
            <person name="Shagimardanova E.I."/>
            <person name="Sharipova M.R."/>
        </authorList>
    </citation>
    <scope>NUCLEOTIDE SEQUENCE [LARGE SCALE GENOMIC DNA]</scope>
    <source>
        <strain evidence="2 3">3.1</strain>
    </source>
</reference>
<dbReference type="EMBL" id="JBCGBG010000002">
    <property type="protein sequence ID" value="MEL7696310.1"/>
    <property type="molecule type" value="Genomic_DNA"/>
</dbReference>
<keyword evidence="1" id="KW-1133">Transmembrane helix</keyword>
<evidence type="ECO:0000313" key="3">
    <source>
        <dbReference type="Proteomes" id="UP001468095"/>
    </source>
</evidence>
<feature type="transmembrane region" description="Helical" evidence="1">
    <location>
        <begin position="128"/>
        <end position="144"/>
    </location>
</feature>
<feature type="transmembrane region" description="Helical" evidence="1">
    <location>
        <begin position="96"/>
        <end position="116"/>
    </location>
</feature>
<feature type="transmembrane region" description="Helical" evidence="1">
    <location>
        <begin position="33"/>
        <end position="55"/>
    </location>
</feature>
<name>A0ABU9MQ81_9GAMM</name>
<dbReference type="PANTHER" id="PTHR34821">
    <property type="entry name" value="INNER MEMBRANE PROTEIN YDCZ"/>
    <property type="match status" value="1"/>
</dbReference>
<dbReference type="Pfam" id="PF04657">
    <property type="entry name" value="DMT_YdcZ"/>
    <property type="match status" value="1"/>
</dbReference>
<feature type="transmembrane region" description="Helical" evidence="1">
    <location>
        <begin position="67"/>
        <end position="90"/>
    </location>
</feature>
<evidence type="ECO:0000313" key="2">
    <source>
        <dbReference type="EMBL" id="MEL7696310.1"/>
    </source>
</evidence>
<protein>
    <submittedName>
        <fullName evidence="2">DMT family transporter</fullName>
    </submittedName>
</protein>
<dbReference type="PANTHER" id="PTHR34821:SF2">
    <property type="entry name" value="INNER MEMBRANE PROTEIN YDCZ"/>
    <property type="match status" value="1"/>
</dbReference>
<accession>A0ABU9MQ81</accession>
<evidence type="ECO:0000256" key="1">
    <source>
        <dbReference type="SAM" id="Phobius"/>
    </source>
</evidence>
<gene>
    <name evidence="2" type="ORF">AABB92_11675</name>
</gene>